<evidence type="ECO:0000256" key="2">
    <source>
        <dbReference type="RuleBase" id="RU367083"/>
    </source>
</evidence>
<protein>
    <recommendedName>
        <fullName evidence="2">CCR4-NOT transcription complex subunit 10</fullName>
    </recommendedName>
</protein>
<comment type="subcellular location">
    <subcellularLocation>
        <location evidence="2">Cytoplasm</location>
    </subcellularLocation>
    <subcellularLocation>
        <location evidence="2">Nucleus</location>
    </subcellularLocation>
</comment>
<keyword evidence="4" id="KW-1185">Reference proteome</keyword>
<keyword evidence="2" id="KW-0963">Cytoplasm</keyword>
<dbReference type="InterPro" id="IPR011990">
    <property type="entry name" value="TPR-like_helical_dom_sf"/>
</dbReference>
<dbReference type="AlphaFoldDB" id="A0AAV8WIL4"/>
<dbReference type="InterPro" id="IPR039740">
    <property type="entry name" value="CNOT10"/>
</dbReference>
<keyword evidence="2" id="KW-0539">Nucleus</keyword>
<comment type="caution">
    <text evidence="3">The sequence shown here is derived from an EMBL/GenBank/DDBJ whole genome shotgun (WGS) entry which is preliminary data.</text>
</comment>
<keyword evidence="2" id="KW-0810">Translation regulation</keyword>
<keyword evidence="2" id="KW-0943">RNA-mediated gene silencing</keyword>
<dbReference type="GO" id="GO:0030014">
    <property type="term" value="C:CCR4-NOT complex"/>
    <property type="evidence" value="ECO:0007669"/>
    <property type="project" value="UniProtKB-UniRule"/>
</dbReference>
<organism evidence="3 4">
    <name type="scientific">Exocentrus adspersus</name>
    <dbReference type="NCBI Taxonomy" id="1586481"/>
    <lineage>
        <taxon>Eukaryota</taxon>
        <taxon>Metazoa</taxon>
        <taxon>Ecdysozoa</taxon>
        <taxon>Arthropoda</taxon>
        <taxon>Hexapoda</taxon>
        <taxon>Insecta</taxon>
        <taxon>Pterygota</taxon>
        <taxon>Neoptera</taxon>
        <taxon>Endopterygota</taxon>
        <taxon>Coleoptera</taxon>
        <taxon>Polyphaga</taxon>
        <taxon>Cucujiformia</taxon>
        <taxon>Chrysomeloidea</taxon>
        <taxon>Cerambycidae</taxon>
        <taxon>Lamiinae</taxon>
        <taxon>Acanthocinini</taxon>
        <taxon>Exocentrus</taxon>
    </lineage>
</organism>
<dbReference type="GO" id="GO:0006402">
    <property type="term" value="P:mRNA catabolic process"/>
    <property type="evidence" value="ECO:0007669"/>
    <property type="project" value="TreeGrafter"/>
</dbReference>
<keyword evidence="2" id="KW-0805">Transcription regulation</keyword>
<dbReference type="GO" id="GO:0005737">
    <property type="term" value="C:cytoplasm"/>
    <property type="evidence" value="ECO:0007669"/>
    <property type="project" value="UniProtKB-SubCell"/>
</dbReference>
<evidence type="ECO:0000256" key="1">
    <source>
        <dbReference type="ARBA" id="ARBA00010080"/>
    </source>
</evidence>
<name>A0AAV8WIL4_9CUCU</name>
<dbReference type="SUPFAM" id="SSF48452">
    <property type="entry name" value="TPR-like"/>
    <property type="match status" value="1"/>
</dbReference>
<comment type="function">
    <text evidence="2">Component of the CCR4-NOT complex which is one of the major cellular mRNA deadenylases and is linked to various cellular processes including bulk mRNA degradation, miRNA-mediated repression, translational repression during translational initiation and general transcription regulation.</text>
</comment>
<dbReference type="GO" id="GO:0005634">
    <property type="term" value="C:nucleus"/>
    <property type="evidence" value="ECO:0007669"/>
    <property type="project" value="UniProtKB-SubCell"/>
</dbReference>
<dbReference type="PANTHER" id="PTHR12979">
    <property type="entry name" value="CCR4-NOT TRANSCRIPTION COMPLEX SUBUNIT 10"/>
    <property type="match status" value="1"/>
</dbReference>
<keyword evidence="2" id="KW-0804">Transcription</keyword>
<evidence type="ECO:0000313" key="4">
    <source>
        <dbReference type="Proteomes" id="UP001159042"/>
    </source>
</evidence>
<comment type="similarity">
    <text evidence="1 2">Belongs to the CNOT10 family.</text>
</comment>
<dbReference type="PANTHER" id="PTHR12979:SF5">
    <property type="entry name" value="CCR4-NOT TRANSCRIPTION COMPLEX SUBUNIT 10"/>
    <property type="match status" value="1"/>
</dbReference>
<dbReference type="Gene3D" id="1.25.40.10">
    <property type="entry name" value="Tetratricopeptide repeat domain"/>
    <property type="match status" value="1"/>
</dbReference>
<sequence length="434" mass="48294">MLYFLATNIEYLKGNFKESVKILTSIPNECLVYNECGESSTVMFYNDMGVLHQAMGKPNLACHYFQSALKEDLKYTKNDSDKDSSELFTVGGSKHHELVYNLGIALLHAGKPNQAFDCLIVAVRRYHRNSRLWMRLAECCIMVHKQSNESDFDIQQKQKEMVVEVLGSNEKQKIVLTTNLSKDKKYITDSQSYAVPVPSLEFALLCLRNASLLIPSDTASPPVPLFLIPGVTPPAPPPSPSLSPSSPLSLDGIQTLRNSILVASAYVALCLGDYILALEYSKDLLDQPKMSGVHKLLAHLYAAEALVLLDRISEAIEYLNPEHVKDLSFHLPGDGDKASQESLIKTSPPPKWFPNILASAHAVMQYNIAVAKTIRGQLDQAASLLKQVWQNRGSACKVPAHMIMLVIYIELQLGHTDIARNLIRQYSFQHRISG</sequence>
<dbReference type="Proteomes" id="UP001159042">
    <property type="component" value="Unassembled WGS sequence"/>
</dbReference>
<dbReference type="GO" id="GO:0017148">
    <property type="term" value="P:negative regulation of translation"/>
    <property type="evidence" value="ECO:0007669"/>
    <property type="project" value="TreeGrafter"/>
</dbReference>
<dbReference type="GO" id="GO:0031047">
    <property type="term" value="P:regulatory ncRNA-mediated gene silencing"/>
    <property type="evidence" value="ECO:0007669"/>
    <property type="project" value="UniProtKB-UniRule"/>
</dbReference>
<dbReference type="EMBL" id="JANEYG010000001">
    <property type="protein sequence ID" value="KAJ8926092.1"/>
    <property type="molecule type" value="Genomic_DNA"/>
</dbReference>
<gene>
    <name evidence="3" type="ORF">NQ315_009949</name>
</gene>
<accession>A0AAV8WIL4</accession>
<evidence type="ECO:0000313" key="3">
    <source>
        <dbReference type="EMBL" id="KAJ8926092.1"/>
    </source>
</evidence>
<reference evidence="3 4" key="1">
    <citation type="journal article" date="2023" name="Insect Mol. Biol.">
        <title>Genome sequencing provides insights into the evolution of gene families encoding plant cell wall-degrading enzymes in longhorned beetles.</title>
        <authorList>
            <person name="Shin N.R."/>
            <person name="Okamura Y."/>
            <person name="Kirsch R."/>
            <person name="Pauchet Y."/>
        </authorList>
    </citation>
    <scope>NUCLEOTIDE SEQUENCE [LARGE SCALE GENOMIC DNA]</scope>
    <source>
        <strain evidence="3">EAD_L_NR</strain>
    </source>
</reference>
<proteinExistence type="inferred from homology"/>